<proteinExistence type="predicted"/>
<feature type="domain" description="Fibronectin type-III" evidence="1">
    <location>
        <begin position="399"/>
        <end position="495"/>
    </location>
</feature>
<organism evidence="2 3">
    <name type="scientific">Marivirga arenosa</name>
    <dbReference type="NCBI Taxonomy" id="3059076"/>
    <lineage>
        <taxon>Bacteria</taxon>
        <taxon>Pseudomonadati</taxon>
        <taxon>Bacteroidota</taxon>
        <taxon>Cytophagia</taxon>
        <taxon>Cytophagales</taxon>
        <taxon>Marivirgaceae</taxon>
        <taxon>Marivirga</taxon>
    </lineage>
</organism>
<evidence type="ECO:0000259" key="1">
    <source>
        <dbReference type="PROSITE" id="PS50853"/>
    </source>
</evidence>
<evidence type="ECO:0000313" key="2">
    <source>
        <dbReference type="EMBL" id="WMN06013.1"/>
    </source>
</evidence>
<dbReference type="Gene3D" id="2.60.40.10">
    <property type="entry name" value="Immunoglobulins"/>
    <property type="match status" value="2"/>
</dbReference>
<dbReference type="PROSITE" id="PS50853">
    <property type="entry name" value="FN3"/>
    <property type="match status" value="1"/>
</dbReference>
<reference evidence="2" key="1">
    <citation type="submission" date="2023-08" db="EMBL/GenBank/DDBJ databases">
        <title>Comparative genomics and taxonomic characterization of three novel marine species of genus Marivirga.</title>
        <authorList>
            <person name="Muhammad N."/>
            <person name="Kim S.-G."/>
        </authorList>
    </citation>
    <scope>NUCLEOTIDE SEQUENCE [LARGE SCALE GENOMIC DNA]</scope>
    <source>
        <strain evidence="2">ABR2-2</strain>
    </source>
</reference>
<gene>
    <name evidence="2" type="ORF">QYS48_31285</name>
</gene>
<dbReference type="Proteomes" id="UP001244443">
    <property type="component" value="Chromosome"/>
</dbReference>
<accession>A0AA51N4S0</accession>
<dbReference type="AlphaFoldDB" id="A0AA51N4S0"/>
<dbReference type="EMBL" id="CP129970">
    <property type="protein sequence ID" value="WMN06013.1"/>
    <property type="molecule type" value="Genomic_DNA"/>
</dbReference>
<protein>
    <recommendedName>
        <fullName evidence="1">Fibronectin type-III domain-containing protein</fullName>
    </recommendedName>
</protein>
<evidence type="ECO:0000313" key="3">
    <source>
        <dbReference type="Proteomes" id="UP001244443"/>
    </source>
</evidence>
<dbReference type="InterPro" id="IPR003961">
    <property type="entry name" value="FN3_dom"/>
</dbReference>
<keyword evidence="3" id="KW-1185">Reference proteome</keyword>
<sequence>MRKIYIIIFLLFSVKVVAQKQASVQLSLSYDSLGHKIQLRWAADQAPLWQLANRYGYTVEKYYYERNGELLDLPLNKEILISDCKPRPLGEWEDIVQVNDYAAIAAQSIYGDGINLNDAQNGFFSIVNKSKELQSRFSFSLFAADQSVEVADYLGLYFEDYKVKENERYLYRVYANVPDSILSTDTASVYFGPKDYDPLPKPKVEAITQKDGKVIIRWLNAPYSHIFSTYIIERAYEEDNFKKINSLPIINFKKGPSKDNLFNTFIDTAQYQGKVSYRIFGRNSFGQISPSSDTLSIERLPKFRAPIPKIDTIYYTKEGANVIKWSASGETQYIKASFLEKSDESEGNYELVQIDSLNTNFTFEDFRPNAKKYYRVGVSTGNRINYSYPDIFQLIDSIPPATPEFAEYITKDSSLTISWHSNEEEDIAGYRIYKAQTKYSEPSMLYDAKNLDTVLTVIENLELINNERYYYITAFDKNGNTSDLSEAFEVELPDIIPPSAPIINKIYQVADTVKIDFIKSASVDVYKYLLYRSIDNSLYELVKALDSDKSKIIDRVKSEGSYKYRLIALDDSGNEGVSKATSINVIFKNSSNFEYQILENEDSFSIIWSNNANRKEQKVKVYYKSDLQLNLIREAKMDAGEIKITKGNKKKENFKVIII</sequence>
<dbReference type="InterPro" id="IPR013783">
    <property type="entry name" value="Ig-like_fold"/>
</dbReference>
<name>A0AA51N4S0_9BACT</name>
<dbReference type="RefSeq" id="WP_308355712.1">
    <property type="nucleotide sequence ID" value="NZ_CP129970.2"/>
</dbReference>